<evidence type="ECO:0000256" key="2">
    <source>
        <dbReference type="ARBA" id="ARBA00004251"/>
    </source>
</evidence>
<dbReference type="GO" id="GO:0009653">
    <property type="term" value="P:anatomical structure morphogenesis"/>
    <property type="evidence" value="ECO:0007669"/>
    <property type="project" value="UniProtKB-ARBA"/>
</dbReference>
<dbReference type="SMART" id="SM00369">
    <property type="entry name" value="LRR_TYP"/>
    <property type="match status" value="9"/>
</dbReference>
<dbReference type="Pfam" id="PF23598">
    <property type="entry name" value="LRR_14"/>
    <property type="match status" value="1"/>
</dbReference>
<accession>A0AA88A3X1</accession>
<evidence type="ECO:0000256" key="10">
    <source>
        <dbReference type="ARBA" id="ARBA00022989"/>
    </source>
</evidence>
<comment type="caution">
    <text evidence="18">The sequence shown here is derived from an EMBL/GenBank/DDBJ whole genome shotgun (WGS) entry which is preliminary data.</text>
</comment>
<keyword evidence="13" id="KW-0325">Glycoprotein</keyword>
<dbReference type="Pfam" id="PF08263">
    <property type="entry name" value="LRRNT_2"/>
    <property type="match status" value="1"/>
</dbReference>
<evidence type="ECO:0000313" key="18">
    <source>
        <dbReference type="EMBL" id="GMN44490.1"/>
    </source>
</evidence>
<dbReference type="FunFam" id="3.80.10.10:FF:000095">
    <property type="entry name" value="LRR receptor-like serine/threonine-protein kinase GSO1"/>
    <property type="match status" value="1"/>
</dbReference>
<evidence type="ECO:0000256" key="7">
    <source>
        <dbReference type="ARBA" id="ARBA00022692"/>
    </source>
</evidence>
<evidence type="ECO:0000313" key="19">
    <source>
        <dbReference type="Proteomes" id="UP001187192"/>
    </source>
</evidence>
<keyword evidence="11 15" id="KW-0472">Membrane</keyword>
<keyword evidence="19" id="KW-1185">Reference proteome</keyword>
<dbReference type="PANTHER" id="PTHR48063:SF101">
    <property type="entry name" value="LRR RECEPTOR-LIKE SERINE_THREONINE-PROTEIN KINASE FLS2"/>
    <property type="match status" value="1"/>
</dbReference>
<dbReference type="FunFam" id="3.80.10.10:FF:000213">
    <property type="entry name" value="Tyrosine-sulfated glycopeptide receptor 1"/>
    <property type="match status" value="1"/>
</dbReference>
<dbReference type="InterPro" id="IPR013210">
    <property type="entry name" value="LRR_N_plant-typ"/>
</dbReference>
<dbReference type="SUPFAM" id="SSF52047">
    <property type="entry name" value="RNI-like"/>
    <property type="match status" value="1"/>
</dbReference>
<dbReference type="InterPro" id="IPR001611">
    <property type="entry name" value="Leu-rich_rpt"/>
</dbReference>
<dbReference type="EMBL" id="BTGU01000018">
    <property type="protein sequence ID" value="GMN44490.1"/>
    <property type="molecule type" value="Genomic_DNA"/>
</dbReference>
<dbReference type="FunFam" id="3.80.10.10:FF:001347">
    <property type="entry name" value="LRR receptor-like serine/threonine-protein kinase GSO2"/>
    <property type="match status" value="1"/>
</dbReference>
<comment type="subcellular location">
    <subcellularLocation>
        <location evidence="2">Cell membrane</location>
        <topology evidence="2">Single-pass type I membrane protein</topology>
    </subcellularLocation>
    <subcellularLocation>
        <location evidence="1">Secreted</location>
        <location evidence="1">Cell wall</location>
    </subcellularLocation>
</comment>
<gene>
    <name evidence="18" type="ORF">TIFTF001_013687</name>
</gene>
<dbReference type="InterPro" id="IPR032675">
    <property type="entry name" value="LRR_dom_sf"/>
</dbReference>
<name>A0AA88A3X1_FICCA</name>
<keyword evidence="5" id="KW-0134">Cell wall</keyword>
<evidence type="ECO:0000256" key="8">
    <source>
        <dbReference type="ARBA" id="ARBA00022729"/>
    </source>
</evidence>
<feature type="transmembrane region" description="Helical" evidence="15">
    <location>
        <begin position="928"/>
        <end position="951"/>
    </location>
</feature>
<dbReference type="GO" id="GO:0099402">
    <property type="term" value="P:plant organ development"/>
    <property type="evidence" value="ECO:0007669"/>
    <property type="project" value="UniProtKB-ARBA"/>
</dbReference>
<dbReference type="SUPFAM" id="SSF52058">
    <property type="entry name" value="L domain-like"/>
    <property type="match status" value="2"/>
</dbReference>
<evidence type="ECO:0000259" key="17">
    <source>
        <dbReference type="Pfam" id="PF23598"/>
    </source>
</evidence>
<dbReference type="InterPro" id="IPR055414">
    <property type="entry name" value="LRR_R13L4/SHOC2-like"/>
</dbReference>
<feature type="transmembrane region" description="Helical" evidence="15">
    <location>
        <begin position="12"/>
        <end position="33"/>
    </location>
</feature>
<dbReference type="Proteomes" id="UP001187192">
    <property type="component" value="Unassembled WGS sequence"/>
</dbReference>
<comment type="similarity">
    <text evidence="14">Belongs to the polygalacturonase-inhibiting protein family.</text>
</comment>
<reference evidence="18" key="1">
    <citation type="submission" date="2023-07" db="EMBL/GenBank/DDBJ databases">
        <title>draft genome sequence of fig (Ficus carica).</title>
        <authorList>
            <person name="Takahashi T."/>
            <person name="Nishimura K."/>
        </authorList>
    </citation>
    <scope>NUCLEOTIDE SEQUENCE</scope>
</reference>
<dbReference type="InterPro" id="IPR003591">
    <property type="entry name" value="Leu-rich_rpt_typical-subtyp"/>
</dbReference>
<evidence type="ECO:0000256" key="12">
    <source>
        <dbReference type="ARBA" id="ARBA00023170"/>
    </source>
</evidence>
<keyword evidence="10 15" id="KW-1133">Transmembrane helix</keyword>
<evidence type="ECO:0000256" key="4">
    <source>
        <dbReference type="ARBA" id="ARBA00022475"/>
    </source>
</evidence>
<keyword evidence="8" id="KW-0732">Signal</keyword>
<evidence type="ECO:0000256" key="1">
    <source>
        <dbReference type="ARBA" id="ARBA00004191"/>
    </source>
</evidence>
<evidence type="ECO:0008006" key="20">
    <source>
        <dbReference type="Google" id="ProtNLM"/>
    </source>
</evidence>
<evidence type="ECO:0000256" key="14">
    <source>
        <dbReference type="ARBA" id="ARBA00038043"/>
    </source>
</evidence>
<evidence type="ECO:0000256" key="15">
    <source>
        <dbReference type="SAM" id="Phobius"/>
    </source>
</evidence>
<sequence>MLFNMISGNKSIHFCLVGLLCMITMIANAYLVVGESNISWCVEKERQALQKFKRGLVDDSNTLASWESEKDCCKWSGITCNNRTGHVVKLELRYNYSASYPPKEPLRGEISPPLLELEFLSYLDLSNNDFTGHKIPKFIGSLSKLRQLKLAEANFHGSLPRELGNLSFLHTLDVSHNSALTVDNLEWLSHLSSLNYLNLSGLYLRKVVNWPQSVTKLPSLIELALQDCQLSDIDPRSLSKMNSSKTLQVLELSGNDFTSSIFSRLFNISSSLIYLELRANKLKGPLPDAFTNAVSNSLVFLDLSLNKLEGEIPNSFQNLCSLKHLYLSDNKLSGQLQHSVERLSCAADTLIDLDLGYNQFRGPFPDLTRFSSLEKISLLSNSLNGSLPQSFGQLSKVKLLSLAFNQLSGLLPDLGGLTSLEELDLLKNQLNGTIPESLGHLSRLRMLDLSSNSFSGVITEVHFLNLSSLESMRLSNNALTFNVSSDLIPPFQLKELAAASCKLGPAFPKWLRTQRKLESLDISKAHVSDSIPDWFWDLSSSLAYMNLSLNQIHGKLPNLSSKTYVYPTIDLSSNHLYGPLPPFPPNSTVLIFSKNMFSGNMYSLCETRLAPLNQLDLSDNMLSGELPTCWLQLKELFVLNLANNNFSGKIPLSLASLPQIALLHLRNNSFSGELPSFQNHKELVLLDIGENRISGRIPEWSGQSLPSLTVLRLRSNELYGSIPTSFCSLPALQILDFSLNNISGVLPKCLDNMTAMLSEGRSGGYIDFTRLMWKGIELEFGRNAELVRSIDVSSNYLSGEIPDAITSLLALHNLNLSRNGLRGRIPVNFGQLNMLQSLDLSRNQLVGTIPASFSSLNFLSHLDLSYNNLTGRIPLSTQLQSFEATAYEENVELCGPPLTKYCPGDPGDNDGNGNDKKEIGDEDEYVTFGFYVSLAVGFIVGFWGVCGTLVIKSSWRYAVFRFWDDIKDWIYVTTRVFKARLLRELAN</sequence>
<dbReference type="PANTHER" id="PTHR48063">
    <property type="entry name" value="LRR RECEPTOR-LIKE KINASE"/>
    <property type="match status" value="1"/>
</dbReference>
<evidence type="ECO:0000256" key="9">
    <source>
        <dbReference type="ARBA" id="ARBA00022737"/>
    </source>
</evidence>
<evidence type="ECO:0000256" key="13">
    <source>
        <dbReference type="ARBA" id="ARBA00023180"/>
    </source>
</evidence>
<feature type="domain" description="Disease resistance R13L4/SHOC-2-like LRR" evidence="17">
    <location>
        <begin position="110"/>
        <end position="267"/>
    </location>
</feature>
<evidence type="ECO:0000256" key="6">
    <source>
        <dbReference type="ARBA" id="ARBA00022614"/>
    </source>
</evidence>
<keyword evidence="7 15" id="KW-0812">Transmembrane</keyword>
<evidence type="ECO:0000256" key="3">
    <source>
        <dbReference type="ARBA" id="ARBA00009592"/>
    </source>
</evidence>
<evidence type="ECO:0000256" key="11">
    <source>
        <dbReference type="ARBA" id="ARBA00023136"/>
    </source>
</evidence>
<proteinExistence type="inferred from homology"/>
<dbReference type="Pfam" id="PF00560">
    <property type="entry name" value="LRR_1"/>
    <property type="match status" value="7"/>
</dbReference>
<evidence type="ECO:0000259" key="16">
    <source>
        <dbReference type="Pfam" id="PF08263"/>
    </source>
</evidence>
<evidence type="ECO:0000256" key="5">
    <source>
        <dbReference type="ARBA" id="ARBA00022512"/>
    </source>
</evidence>
<dbReference type="FunFam" id="3.80.10.10:FF:000400">
    <property type="entry name" value="Nuclear pore complex protein NUP107"/>
    <property type="match status" value="1"/>
</dbReference>
<protein>
    <recommendedName>
        <fullName evidence="20">Leucine-rich repeat-containing N-terminal plant-type domain-containing protein</fullName>
    </recommendedName>
</protein>
<keyword evidence="12" id="KW-0675">Receptor</keyword>
<dbReference type="InterPro" id="IPR046956">
    <property type="entry name" value="RLP23-like"/>
</dbReference>
<organism evidence="18 19">
    <name type="scientific">Ficus carica</name>
    <name type="common">Common fig</name>
    <dbReference type="NCBI Taxonomy" id="3494"/>
    <lineage>
        <taxon>Eukaryota</taxon>
        <taxon>Viridiplantae</taxon>
        <taxon>Streptophyta</taxon>
        <taxon>Embryophyta</taxon>
        <taxon>Tracheophyta</taxon>
        <taxon>Spermatophyta</taxon>
        <taxon>Magnoliopsida</taxon>
        <taxon>eudicotyledons</taxon>
        <taxon>Gunneridae</taxon>
        <taxon>Pentapetalae</taxon>
        <taxon>rosids</taxon>
        <taxon>fabids</taxon>
        <taxon>Rosales</taxon>
        <taxon>Moraceae</taxon>
        <taxon>Ficeae</taxon>
        <taxon>Ficus</taxon>
    </lineage>
</organism>
<dbReference type="Pfam" id="PF13855">
    <property type="entry name" value="LRR_8"/>
    <property type="match status" value="1"/>
</dbReference>
<keyword evidence="9" id="KW-0677">Repeat</keyword>
<feature type="domain" description="Leucine-rich repeat-containing N-terminal plant-type" evidence="16">
    <location>
        <begin position="44"/>
        <end position="81"/>
    </location>
</feature>
<keyword evidence="5" id="KW-0964">Secreted</keyword>
<comment type="similarity">
    <text evidence="3">Belongs to the RLP family.</text>
</comment>
<keyword evidence="6" id="KW-0433">Leucine-rich repeat</keyword>
<keyword evidence="4" id="KW-1003">Cell membrane</keyword>
<dbReference type="AlphaFoldDB" id="A0AA88A3X1"/>
<dbReference type="GO" id="GO:0005886">
    <property type="term" value="C:plasma membrane"/>
    <property type="evidence" value="ECO:0007669"/>
    <property type="project" value="UniProtKB-SubCell"/>
</dbReference>
<dbReference type="Gene3D" id="3.80.10.10">
    <property type="entry name" value="Ribonuclease Inhibitor"/>
    <property type="match status" value="5"/>
</dbReference>